<protein>
    <recommendedName>
        <fullName evidence="4">Xylanolytic transcriptional activator regulatory domain-containing protein</fullName>
    </recommendedName>
</protein>
<evidence type="ECO:0000256" key="1">
    <source>
        <dbReference type="ARBA" id="ARBA00004123"/>
    </source>
</evidence>
<evidence type="ECO:0000256" key="2">
    <source>
        <dbReference type="ARBA" id="ARBA00023242"/>
    </source>
</evidence>
<dbReference type="CDD" id="cd12148">
    <property type="entry name" value="fungal_TF_MHR"/>
    <property type="match status" value="1"/>
</dbReference>
<dbReference type="Proteomes" id="UP000001861">
    <property type="component" value="Unassembled WGS sequence"/>
</dbReference>
<feature type="compositionally biased region" description="Low complexity" evidence="3">
    <location>
        <begin position="631"/>
        <end position="641"/>
    </location>
</feature>
<dbReference type="OrthoDB" id="424974at2759"/>
<dbReference type="InParanoid" id="A8NX68"/>
<dbReference type="InterPro" id="IPR007219">
    <property type="entry name" value="XnlR_reg_dom"/>
</dbReference>
<dbReference type="RefSeq" id="XP_001837082.2">
    <property type="nucleotide sequence ID" value="XM_001837030.2"/>
</dbReference>
<dbReference type="GO" id="GO:0005634">
    <property type="term" value="C:nucleus"/>
    <property type="evidence" value="ECO:0007669"/>
    <property type="project" value="UniProtKB-SubCell"/>
</dbReference>
<dbReference type="STRING" id="240176.A8NX68"/>
<evidence type="ECO:0000259" key="4">
    <source>
        <dbReference type="SMART" id="SM00906"/>
    </source>
</evidence>
<evidence type="ECO:0000313" key="5">
    <source>
        <dbReference type="EMBL" id="EAU84699.2"/>
    </source>
</evidence>
<dbReference type="SMART" id="SM00906">
    <property type="entry name" value="Fungal_trans"/>
    <property type="match status" value="1"/>
</dbReference>
<dbReference type="EMBL" id="AACS02000005">
    <property type="protein sequence ID" value="EAU84699.2"/>
    <property type="molecule type" value="Genomic_DNA"/>
</dbReference>
<dbReference type="KEGG" id="cci:CC1G_00218"/>
<dbReference type="Pfam" id="PF04082">
    <property type="entry name" value="Fungal_trans"/>
    <property type="match status" value="1"/>
</dbReference>
<dbReference type="VEuPathDB" id="FungiDB:CC1G_00218"/>
<dbReference type="PANTHER" id="PTHR31001:SF56">
    <property type="entry name" value="ZN(2)-C6 FUNGAL-TYPE DOMAIN-CONTAINING PROTEIN"/>
    <property type="match status" value="1"/>
</dbReference>
<evidence type="ECO:0000313" key="6">
    <source>
        <dbReference type="Proteomes" id="UP000001861"/>
    </source>
</evidence>
<dbReference type="InterPro" id="IPR050613">
    <property type="entry name" value="Sec_Metabolite_Reg"/>
</dbReference>
<reference evidence="5 6" key="1">
    <citation type="journal article" date="2010" name="Proc. Natl. Acad. Sci. U.S.A.">
        <title>Insights into evolution of multicellular fungi from the assembled chromosomes of the mushroom Coprinopsis cinerea (Coprinus cinereus).</title>
        <authorList>
            <person name="Stajich J.E."/>
            <person name="Wilke S.K."/>
            <person name="Ahren D."/>
            <person name="Au C.H."/>
            <person name="Birren B.W."/>
            <person name="Borodovsky M."/>
            <person name="Burns C."/>
            <person name="Canback B."/>
            <person name="Casselton L.A."/>
            <person name="Cheng C.K."/>
            <person name="Deng J."/>
            <person name="Dietrich F.S."/>
            <person name="Fargo D.C."/>
            <person name="Farman M.L."/>
            <person name="Gathman A.C."/>
            <person name="Goldberg J."/>
            <person name="Guigo R."/>
            <person name="Hoegger P.J."/>
            <person name="Hooker J.B."/>
            <person name="Huggins A."/>
            <person name="James T.Y."/>
            <person name="Kamada T."/>
            <person name="Kilaru S."/>
            <person name="Kodira C."/>
            <person name="Kues U."/>
            <person name="Kupfer D."/>
            <person name="Kwan H.S."/>
            <person name="Lomsadze A."/>
            <person name="Li W."/>
            <person name="Lilly W.W."/>
            <person name="Ma L.J."/>
            <person name="Mackey A.J."/>
            <person name="Manning G."/>
            <person name="Martin F."/>
            <person name="Muraguchi H."/>
            <person name="Natvig D.O."/>
            <person name="Palmerini H."/>
            <person name="Ramesh M.A."/>
            <person name="Rehmeyer C.J."/>
            <person name="Roe B.A."/>
            <person name="Shenoy N."/>
            <person name="Stanke M."/>
            <person name="Ter-Hovhannisyan V."/>
            <person name="Tunlid A."/>
            <person name="Velagapudi R."/>
            <person name="Vision T.J."/>
            <person name="Zeng Q."/>
            <person name="Zolan M.E."/>
            <person name="Pukkila P.J."/>
        </authorList>
    </citation>
    <scope>NUCLEOTIDE SEQUENCE [LARGE SCALE GENOMIC DNA]</scope>
    <source>
        <strain evidence="6">Okayama-7 / 130 / ATCC MYA-4618 / FGSC 9003</strain>
    </source>
</reference>
<feature type="region of interest" description="Disordered" evidence="3">
    <location>
        <begin position="761"/>
        <end position="784"/>
    </location>
</feature>
<dbReference type="HOGENOM" id="CLU_007340_1_0_1"/>
<dbReference type="GO" id="GO:0006351">
    <property type="term" value="P:DNA-templated transcription"/>
    <property type="evidence" value="ECO:0007669"/>
    <property type="project" value="InterPro"/>
</dbReference>
<sequence>MGHRISQLEEALATFQSSHPLLQEELLSIKSPFGQNLQRKDKVASDTRIRIDQTTAAFGTLSIGDQGEGKYFGPSAGAEAGANLNESETDDDEPTEVSVHIARILSTEGNFEKAMDILFDHLPEQPRAWALCETYLEQAAWASKPIKRDEVIEDILSPTYKALKTRHSSDAPVASFSPHKLSVLYMIFAIGALVDLTLEPCSKEAENYYYLSRACLSLRSVFDSPEVSTVQALLLMGGYHGWAGTRYTVDSSWGLVSLASKTAQSLGLHRDPSRFNLNPKMVERRRMLFWELYSSEQLYSLALGRPPAIRPSYIDCQFPMDEELQDSGDSKSSVGYYQWKYGFIKDVLATILEKTVTANPPTYETILDLDRRVRERALPPQFNTFLNPEDGCTPGEYMRHCLLGQMRVIALLYIHRNFFAQAILDSPENPLRSPYAPSFLATYRCASGVIKATMNHYEKFPELCARWWGVWTHLFSAAMIVGCIVTRSPSCSLASSAYIELGLACDLFEKGCNESRRAKSGLAILLKLRRRASEVYSRYISGDAHAAGGILSTGQPDYGEDELALFGGQTKVLVSKMLSQYRKRKGRSSSSSSALPTSASTPSTSGSEPDTMASPTADVHPRLVEYLSMYPPSNHSSPPHSDLTPDHMPQNIQLPEKMTEYQQCEHYEPPPNQDYSWWDQGQTSTGSAPVNPVNGLPHYYSDPMANPSGAAMPPNFGLMGQAYSQGGSNISQLADLGMMMTGDLVMDQQWLSFMRDSGVLEGGDPSTSQRRPAMFDTGDMTGIL</sequence>
<feature type="compositionally biased region" description="Low complexity" evidence="3">
    <location>
        <begin position="588"/>
        <end position="607"/>
    </location>
</feature>
<dbReference type="eggNOG" id="ENOG502SINT">
    <property type="taxonomic scope" value="Eukaryota"/>
</dbReference>
<dbReference type="AlphaFoldDB" id="A8NX68"/>
<feature type="region of interest" description="Disordered" evidence="3">
    <location>
        <begin position="583"/>
        <end position="616"/>
    </location>
</feature>
<feature type="region of interest" description="Disordered" evidence="3">
    <location>
        <begin position="628"/>
        <end position="650"/>
    </location>
</feature>
<name>A8NX68_COPC7</name>
<feature type="region of interest" description="Disordered" evidence="3">
    <location>
        <begin position="74"/>
        <end position="96"/>
    </location>
</feature>
<gene>
    <name evidence="5" type="ORF">CC1G_00218</name>
</gene>
<accession>A8NX68</accession>
<comment type="caution">
    <text evidence="5">The sequence shown here is derived from an EMBL/GenBank/DDBJ whole genome shotgun (WGS) entry which is preliminary data.</text>
</comment>
<evidence type="ECO:0000256" key="3">
    <source>
        <dbReference type="SAM" id="MobiDB-lite"/>
    </source>
</evidence>
<dbReference type="PANTHER" id="PTHR31001">
    <property type="entry name" value="UNCHARACTERIZED TRANSCRIPTIONAL REGULATORY PROTEIN"/>
    <property type="match status" value="1"/>
</dbReference>
<feature type="domain" description="Xylanolytic transcriptional activator regulatory" evidence="4">
    <location>
        <begin position="252"/>
        <end position="325"/>
    </location>
</feature>
<keyword evidence="6" id="KW-1185">Reference proteome</keyword>
<dbReference type="GO" id="GO:0008270">
    <property type="term" value="F:zinc ion binding"/>
    <property type="evidence" value="ECO:0007669"/>
    <property type="project" value="InterPro"/>
</dbReference>
<dbReference type="GO" id="GO:0003677">
    <property type="term" value="F:DNA binding"/>
    <property type="evidence" value="ECO:0007669"/>
    <property type="project" value="InterPro"/>
</dbReference>
<organism evidence="5 6">
    <name type="scientific">Coprinopsis cinerea (strain Okayama-7 / 130 / ATCC MYA-4618 / FGSC 9003)</name>
    <name type="common">Inky cap fungus</name>
    <name type="synonym">Hormographiella aspergillata</name>
    <dbReference type="NCBI Taxonomy" id="240176"/>
    <lineage>
        <taxon>Eukaryota</taxon>
        <taxon>Fungi</taxon>
        <taxon>Dikarya</taxon>
        <taxon>Basidiomycota</taxon>
        <taxon>Agaricomycotina</taxon>
        <taxon>Agaricomycetes</taxon>
        <taxon>Agaricomycetidae</taxon>
        <taxon>Agaricales</taxon>
        <taxon>Agaricineae</taxon>
        <taxon>Psathyrellaceae</taxon>
        <taxon>Coprinopsis</taxon>
    </lineage>
</organism>
<proteinExistence type="predicted"/>
<keyword evidence="2" id="KW-0539">Nucleus</keyword>
<dbReference type="OMA" id="HRESSQW"/>
<dbReference type="GeneID" id="6013638"/>
<comment type="subcellular location">
    <subcellularLocation>
        <location evidence="1">Nucleus</location>
    </subcellularLocation>
</comment>